<keyword evidence="1" id="KW-0472">Membrane</keyword>
<gene>
    <name evidence="2" type="ORF">GJV76_01215</name>
</gene>
<accession>A0A6I3LLB8</accession>
<dbReference type="RefSeq" id="WP_155090820.1">
    <property type="nucleotide sequence ID" value="NZ_CP102754.1"/>
</dbReference>
<dbReference type="AlphaFoldDB" id="A0A6I3LLB8"/>
<dbReference type="OrthoDB" id="1449826at2"/>
<proteinExistence type="predicted"/>
<dbReference type="Proteomes" id="UP000438760">
    <property type="component" value="Unassembled WGS sequence"/>
</dbReference>
<comment type="caution">
    <text evidence="2">The sequence shown here is derived from an EMBL/GenBank/DDBJ whole genome shotgun (WGS) entry which is preliminary data.</text>
</comment>
<evidence type="ECO:0000313" key="2">
    <source>
        <dbReference type="EMBL" id="MTG96775.1"/>
    </source>
</evidence>
<protein>
    <submittedName>
        <fullName evidence="2">Uncharacterized protein</fullName>
    </submittedName>
</protein>
<evidence type="ECO:0000256" key="1">
    <source>
        <dbReference type="SAM" id="Phobius"/>
    </source>
</evidence>
<reference evidence="2 3" key="1">
    <citation type="submission" date="2019-11" db="EMBL/GenBank/DDBJ databases">
        <title>Genome of Strain BIT-d1.</title>
        <authorList>
            <person name="Yang Y."/>
        </authorList>
    </citation>
    <scope>NUCLEOTIDE SEQUENCE [LARGE SCALE GENOMIC DNA]</scope>
    <source>
        <strain evidence="2 3">BIT-d1</strain>
    </source>
</reference>
<keyword evidence="1" id="KW-0812">Transmembrane</keyword>
<evidence type="ECO:0000313" key="3">
    <source>
        <dbReference type="Proteomes" id="UP000438760"/>
    </source>
</evidence>
<dbReference type="EMBL" id="WMJX01000001">
    <property type="protein sequence ID" value="MTG96775.1"/>
    <property type="molecule type" value="Genomic_DNA"/>
</dbReference>
<sequence>MNKKNIRVLWLTLMLSVFIIPHISNVLHFVVIKHDFGRRTKVLEYVNSNSIHYCDQYLFKISPLLEFDSIQWEVIVELAYHCVDDFYLLSKYSFDTFYYYLRGPPEVLFLTHI</sequence>
<keyword evidence="3" id="KW-1185">Reference proteome</keyword>
<name>A0A6I3LLB8_9FLAO</name>
<feature type="transmembrane region" description="Helical" evidence="1">
    <location>
        <begin position="6"/>
        <end position="31"/>
    </location>
</feature>
<keyword evidence="1" id="KW-1133">Transmembrane helix</keyword>
<organism evidence="2 3">
    <name type="scientific">Myroides albus</name>
    <dbReference type="NCBI Taxonomy" id="2562892"/>
    <lineage>
        <taxon>Bacteria</taxon>
        <taxon>Pseudomonadati</taxon>
        <taxon>Bacteroidota</taxon>
        <taxon>Flavobacteriia</taxon>
        <taxon>Flavobacteriales</taxon>
        <taxon>Flavobacteriaceae</taxon>
        <taxon>Myroides</taxon>
    </lineage>
</organism>